<evidence type="ECO:0000313" key="3">
    <source>
        <dbReference type="EMBL" id="MDI4643669.1"/>
    </source>
</evidence>
<evidence type="ECO:0000259" key="2">
    <source>
        <dbReference type="Pfam" id="PF07833"/>
    </source>
</evidence>
<sequence>MLHLIKQCLRIAATSLLAFPVLVAGREGAQASPVSVGKEIQAQVHLKVNNYYVLFTAPDVSYIDANNRLMLPLRAVGELLGADVNYDAKLHSATVSLAKHQVELTLNANTALYDGTIVKLDTMPVMKQGQFFIPAKVLLNGLHIKAEYEESLLSISIPDGSERRSITQRLNEFGEFQTVGHFRPLYFKMNLPPAGSKDKRISLTFVAKNVSGNDLPAGTEDFHTADVTIGGYGFSDPVPERSREAVPAGSTYEVNRTLYASEGSLKYILVSE</sequence>
<feature type="signal peptide" evidence="1">
    <location>
        <begin position="1"/>
        <end position="24"/>
    </location>
</feature>
<comment type="caution">
    <text evidence="3">The sequence shown here is derived from an EMBL/GenBank/DDBJ whole genome shotgun (WGS) entry which is preliminary data.</text>
</comment>
<evidence type="ECO:0000313" key="4">
    <source>
        <dbReference type="Proteomes" id="UP001161691"/>
    </source>
</evidence>
<name>A0ABT6TA14_9BACL</name>
<feature type="domain" description="Copper amine oxidase-like N-terminal" evidence="2">
    <location>
        <begin position="48"/>
        <end position="156"/>
    </location>
</feature>
<keyword evidence="4" id="KW-1185">Reference proteome</keyword>
<protein>
    <submittedName>
        <fullName evidence="3">Copper amine oxidase N-terminal domain-containing protein</fullName>
    </submittedName>
</protein>
<dbReference type="InterPro" id="IPR036582">
    <property type="entry name" value="Mao_N_sf"/>
</dbReference>
<dbReference type="InterPro" id="IPR012854">
    <property type="entry name" value="Cu_amine_oxidase-like_N"/>
</dbReference>
<gene>
    <name evidence="3" type="ORF">KB449_01800</name>
</gene>
<accession>A0ABT6TA14</accession>
<evidence type="ECO:0000256" key="1">
    <source>
        <dbReference type="SAM" id="SignalP"/>
    </source>
</evidence>
<reference evidence="3" key="1">
    <citation type="submission" date="2023-04" db="EMBL/GenBank/DDBJ databases">
        <title>Comparative genomic analysis of Cohnella hashimotonis sp. nov., isolated from the International Space Station.</title>
        <authorList>
            <person name="Venkateswaran K."/>
            <person name="Simpson A."/>
        </authorList>
    </citation>
    <scope>NUCLEOTIDE SEQUENCE</scope>
    <source>
        <strain evidence="3">F6_2S_P_1</strain>
    </source>
</reference>
<dbReference type="Pfam" id="PF07833">
    <property type="entry name" value="Cu_amine_oxidN1"/>
    <property type="match status" value="1"/>
</dbReference>
<dbReference type="EMBL" id="JAGRPV010000001">
    <property type="protein sequence ID" value="MDI4643669.1"/>
    <property type="molecule type" value="Genomic_DNA"/>
</dbReference>
<dbReference type="RefSeq" id="WP_282906721.1">
    <property type="nucleotide sequence ID" value="NZ_JAGRPV010000001.1"/>
</dbReference>
<feature type="chain" id="PRO_5045804205" evidence="1">
    <location>
        <begin position="25"/>
        <end position="272"/>
    </location>
</feature>
<dbReference type="Proteomes" id="UP001161691">
    <property type="component" value="Unassembled WGS sequence"/>
</dbReference>
<keyword evidence="1" id="KW-0732">Signal</keyword>
<organism evidence="3 4">
    <name type="scientific">Cohnella hashimotonis</name>
    <dbReference type="NCBI Taxonomy" id="2826895"/>
    <lineage>
        <taxon>Bacteria</taxon>
        <taxon>Bacillati</taxon>
        <taxon>Bacillota</taxon>
        <taxon>Bacilli</taxon>
        <taxon>Bacillales</taxon>
        <taxon>Paenibacillaceae</taxon>
        <taxon>Cohnella</taxon>
    </lineage>
</organism>
<proteinExistence type="predicted"/>
<dbReference type="Gene3D" id="3.30.457.10">
    <property type="entry name" value="Copper amine oxidase-like, N-terminal domain"/>
    <property type="match status" value="1"/>
</dbReference>
<dbReference type="SUPFAM" id="SSF55383">
    <property type="entry name" value="Copper amine oxidase, domain N"/>
    <property type="match status" value="1"/>
</dbReference>